<feature type="non-terminal residue" evidence="2">
    <location>
        <position position="197"/>
    </location>
</feature>
<keyword evidence="1" id="KW-1133">Transmembrane helix</keyword>
<dbReference type="EMBL" id="CATQJA010002559">
    <property type="protein sequence ID" value="CAJ0571372.1"/>
    <property type="molecule type" value="Genomic_DNA"/>
</dbReference>
<comment type="caution">
    <text evidence="2">The sequence shown here is derived from an EMBL/GenBank/DDBJ whole genome shotgun (WGS) entry which is preliminary data.</text>
</comment>
<proteinExistence type="predicted"/>
<name>A0AA36CNS4_9BILA</name>
<dbReference type="AlphaFoldDB" id="A0AA36CNS4"/>
<keyword evidence="1" id="KW-0812">Transmembrane</keyword>
<keyword evidence="3" id="KW-1185">Reference proteome</keyword>
<organism evidence="2 3">
    <name type="scientific">Mesorhabditis spiculigera</name>
    <dbReference type="NCBI Taxonomy" id="96644"/>
    <lineage>
        <taxon>Eukaryota</taxon>
        <taxon>Metazoa</taxon>
        <taxon>Ecdysozoa</taxon>
        <taxon>Nematoda</taxon>
        <taxon>Chromadorea</taxon>
        <taxon>Rhabditida</taxon>
        <taxon>Rhabditina</taxon>
        <taxon>Rhabditomorpha</taxon>
        <taxon>Rhabditoidea</taxon>
        <taxon>Rhabditidae</taxon>
        <taxon>Mesorhabditinae</taxon>
        <taxon>Mesorhabditis</taxon>
    </lineage>
</organism>
<protein>
    <submittedName>
        <fullName evidence="2">Uncharacterized protein</fullName>
    </submittedName>
</protein>
<evidence type="ECO:0000313" key="3">
    <source>
        <dbReference type="Proteomes" id="UP001177023"/>
    </source>
</evidence>
<reference evidence="2" key="1">
    <citation type="submission" date="2023-06" db="EMBL/GenBank/DDBJ databases">
        <authorList>
            <person name="Delattre M."/>
        </authorList>
    </citation>
    <scope>NUCLEOTIDE SEQUENCE</scope>
    <source>
        <strain evidence="2">AF72</strain>
    </source>
</reference>
<gene>
    <name evidence="2" type="ORF">MSPICULIGERA_LOCUS9781</name>
</gene>
<sequence>MFFYQSAVIWCSLIGIISANYAVFNINKGAAKACGGRPNVQRTDIRAVFDSTGANNVKFYGLNNKQQLQAAIAAKANIPLVATLNSNSKTVSLMSYFKGRPSSWQKLTAAAQPYTKGKEAKILTSFQANTWKNKSGVVLVMSQSINNGETILYDYTLSPGSVDMVPMYLAVDGDFKGDVTFYQYIVCKNGKTWKSGP</sequence>
<dbReference type="Proteomes" id="UP001177023">
    <property type="component" value="Unassembled WGS sequence"/>
</dbReference>
<feature type="transmembrane region" description="Helical" evidence="1">
    <location>
        <begin position="7"/>
        <end position="24"/>
    </location>
</feature>
<accession>A0AA36CNS4</accession>
<evidence type="ECO:0000256" key="1">
    <source>
        <dbReference type="SAM" id="Phobius"/>
    </source>
</evidence>
<keyword evidence="1" id="KW-0472">Membrane</keyword>
<evidence type="ECO:0000313" key="2">
    <source>
        <dbReference type="EMBL" id="CAJ0571372.1"/>
    </source>
</evidence>